<gene>
    <name evidence="2" type="ORF">PECUL_23A062063</name>
</gene>
<reference evidence="2" key="1">
    <citation type="submission" date="2022-03" db="EMBL/GenBank/DDBJ databases">
        <authorList>
            <person name="Alioto T."/>
            <person name="Alioto T."/>
            <person name="Gomez Garrido J."/>
        </authorList>
    </citation>
    <scope>NUCLEOTIDE SEQUENCE</scope>
</reference>
<accession>A0AAD1T370</accession>
<evidence type="ECO:0000313" key="3">
    <source>
        <dbReference type="Proteomes" id="UP001295444"/>
    </source>
</evidence>
<sequence length="166" mass="19131">MVWPCVPLQPIATLDAIFELFWVKLEARSRMMTPAAQSAQEAQRCWRGLCWSWWFPMLQHTNMHTLRGRETTKSPQTKGHEKLQSEIEYMTQTEGLTLPPTKEEPRHPQNTVWRESHGSLPWPNTSSRGLKADFIYPLADPLHKSIQLKLHLHTRLAAQASRVGIG</sequence>
<dbReference type="AlphaFoldDB" id="A0AAD1T370"/>
<dbReference type="EMBL" id="OW240921">
    <property type="protein sequence ID" value="CAH2318342.1"/>
    <property type="molecule type" value="Genomic_DNA"/>
</dbReference>
<feature type="region of interest" description="Disordered" evidence="1">
    <location>
        <begin position="97"/>
        <end position="120"/>
    </location>
</feature>
<name>A0AAD1T370_PELCU</name>
<dbReference type="Proteomes" id="UP001295444">
    <property type="component" value="Chromosome 10"/>
</dbReference>
<protein>
    <submittedName>
        <fullName evidence="2">Uncharacterized protein</fullName>
    </submittedName>
</protein>
<organism evidence="2 3">
    <name type="scientific">Pelobates cultripes</name>
    <name type="common">Western spadefoot toad</name>
    <dbReference type="NCBI Taxonomy" id="61616"/>
    <lineage>
        <taxon>Eukaryota</taxon>
        <taxon>Metazoa</taxon>
        <taxon>Chordata</taxon>
        <taxon>Craniata</taxon>
        <taxon>Vertebrata</taxon>
        <taxon>Euteleostomi</taxon>
        <taxon>Amphibia</taxon>
        <taxon>Batrachia</taxon>
        <taxon>Anura</taxon>
        <taxon>Pelobatoidea</taxon>
        <taxon>Pelobatidae</taxon>
        <taxon>Pelobates</taxon>
    </lineage>
</organism>
<proteinExistence type="predicted"/>
<keyword evidence="3" id="KW-1185">Reference proteome</keyword>
<evidence type="ECO:0000313" key="2">
    <source>
        <dbReference type="EMBL" id="CAH2318342.1"/>
    </source>
</evidence>
<evidence type="ECO:0000256" key="1">
    <source>
        <dbReference type="SAM" id="MobiDB-lite"/>
    </source>
</evidence>